<evidence type="ECO:0000259" key="9">
    <source>
        <dbReference type="Pfam" id="PF07887"/>
    </source>
</evidence>
<name>A0ABU6SEL4_9FABA</name>
<evidence type="ECO:0000313" key="12">
    <source>
        <dbReference type="EMBL" id="MED6134448.1"/>
    </source>
</evidence>
<evidence type="ECO:0000256" key="1">
    <source>
        <dbReference type="ARBA" id="ARBA00004123"/>
    </source>
</evidence>
<keyword evidence="7" id="KW-0539">Nucleus</keyword>
<dbReference type="PANTHER" id="PTHR31713">
    <property type="entry name" value="OS02G0177800 PROTEIN"/>
    <property type="match status" value="1"/>
</dbReference>
<proteinExistence type="inferred from homology"/>
<evidence type="ECO:0000313" key="13">
    <source>
        <dbReference type="Proteomes" id="UP001341840"/>
    </source>
</evidence>
<feature type="region of interest" description="Disordered" evidence="8">
    <location>
        <begin position="1"/>
        <end position="35"/>
    </location>
</feature>
<organism evidence="12 13">
    <name type="scientific">Stylosanthes scabra</name>
    <dbReference type="NCBI Taxonomy" id="79078"/>
    <lineage>
        <taxon>Eukaryota</taxon>
        <taxon>Viridiplantae</taxon>
        <taxon>Streptophyta</taxon>
        <taxon>Embryophyta</taxon>
        <taxon>Tracheophyta</taxon>
        <taxon>Spermatophyta</taxon>
        <taxon>Magnoliopsida</taxon>
        <taxon>eudicotyledons</taxon>
        <taxon>Gunneridae</taxon>
        <taxon>Pentapetalae</taxon>
        <taxon>rosids</taxon>
        <taxon>fabids</taxon>
        <taxon>Fabales</taxon>
        <taxon>Fabaceae</taxon>
        <taxon>Papilionoideae</taxon>
        <taxon>50 kb inversion clade</taxon>
        <taxon>dalbergioids sensu lato</taxon>
        <taxon>Dalbergieae</taxon>
        <taxon>Pterocarpus clade</taxon>
        <taxon>Stylosanthes</taxon>
    </lineage>
</organism>
<keyword evidence="6" id="KW-0804">Transcription</keyword>
<dbReference type="Pfam" id="PF20451">
    <property type="entry name" value="Calmod_bind_M"/>
    <property type="match status" value="1"/>
</dbReference>
<keyword evidence="13" id="KW-1185">Reference proteome</keyword>
<comment type="subcellular location">
    <subcellularLocation>
        <location evidence="1">Nucleus</location>
    </subcellularLocation>
</comment>
<sequence length="567" mass="62922">MVSNRKSPQEQQQGKGSAKIPLQKSKWGNADHTKQPSISGLGNVMNALCLNLNDHNSYLETFLRRVVREEVERKVQEHHPSLRGTVNHNVAGTSGAAKPFQLSFINKLPDTIFTLSNIIAEDESPLQIALFDVTSQSIVSEGLFSSIKIEICVLDGEFGSNGSEDWSREEFNGNILRQRDGKGPLLTGDRFITLRNGIGSISKLNLTDNSRWLRSRKFRLGAKVVQPTSCGANIKEGTSEPFVVKDNRGEAYKKHYPPSLNDDIWRLEKIAKDGKIHKRLSQRGIHTVKDLLQLHTTNPSSLYKMCGNIPVKSWNSITNHAKTCVINDHKLYSYGATQQPIVLLFNSIYILVGVFDGQNYCSPDALTPSEKNLVETMKQQAYKNVNNLKSVDETSPLSCFASLACPPDQVLGDQKETWLGSMQPCTSSSFIDEGVPSYQIYQDPLPEACEMMQNGFTGGDFLSGMFIEGNSRQVVQGGYSAGNCSSEIQFTNDCSAYAGQWEDENGYLFGSSYGAEFTSHSGGDISSNGKTKAVWFKIVNALKWVISVKKYAAARKNAELFYCDYQY</sequence>
<feature type="domain" description="Calmodulin binding protein C-terminal" evidence="11">
    <location>
        <begin position="330"/>
        <end position="390"/>
    </location>
</feature>
<keyword evidence="4" id="KW-0238">DNA-binding</keyword>
<gene>
    <name evidence="12" type="ORF">PIB30_037244</name>
</gene>
<dbReference type="InterPro" id="IPR046831">
    <property type="entry name" value="Calmodulin_bind_N"/>
</dbReference>
<evidence type="ECO:0000256" key="3">
    <source>
        <dbReference type="ARBA" id="ARBA00023015"/>
    </source>
</evidence>
<evidence type="ECO:0000256" key="5">
    <source>
        <dbReference type="ARBA" id="ARBA00023159"/>
    </source>
</evidence>
<keyword evidence="5" id="KW-0010">Activator</keyword>
<comment type="similarity">
    <text evidence="2">Belongs to the plant ACBP60 protein family.</text>
</comment>
<evidence type="ECO:0000259" key="10">
    <source>
        <dbReference type="Pfam" id="PF20451"/>
    </source>
</evidence>
<evidence type="ECO:0000256" key="4">
    <source>
        <dbReference type="ARBA" id="ARBA00023125"/>
    </source>
</evidence>
<dbReference type="PANTHER" id="PTHR31713:SF92">
    <property type="entry name" value="CALMODULIN-BINDING PROTEIN"/>
    <property type="match status" value="1"/>
</dbReference>
<feature type="domain" description="Calmodulin binding protein central" evidence="10">
    <location>
        <begin position="260"/>
        <end position="324"/>
    </location>
</feature>
<dbReference type="EMBL" id="JASCZI010060601">
    <property type="protein sequence ID" value="MED6134448.1"/>
    <property type="molecule type" value="Genomic_DNA"/>
</dbReference>
<dbReference type="InterPro" id="IPR012416">
    <property type="entry name" value="CBP60"/>
</dbReference>
<dbReference type="Proteomes" id="UP001341840">
    <property type="component" value="Unassembled WGS sequence"/>
</dbReference>
<evidence type="ECO:0000256" key="8">
    <source>
        <dbReference type="SAM" id="MobiDB-lite"/>
    </source>
</evidence>
<accession>A0ABU6SEL4</accession>
<evidence type="ECO:0000256" key="6">
    <source>
        <dbReference type="ARBA" id="ARBA00023163"/>
    </source>
</evidence>
<dbReference type="InterPro" id="IPR046829">
    <property type="entry name" value="Calmod_bind_C"/>
</dbReference>
<keyword evidence="3" id="KW-0805">Transcription regulation</keyword>
<comment type="caution">
    <text evidence="12">The sequence shown here is derived from an EMBL/GenBank/DDBJ whole genome shotgun (WGS) entry which is preliminary data.</text>
</comment>
<dbReference type="InterPro" id="IPR046830">
    <property type="entry name" value="Calmod_bind_M"/>
</dbReference>
<dbReference type="Pfam" id="PF20452">
    <property type="entry name" value="Calmod_bind_C"/>
    <property type="match status" value="1"/>
</dbReference>
<dbReference type="Pfam" id="PF07887">
    <property type="entry name" value="Calmodulin_bind"/>
    <property type="match status" value="1"/>
</dbReference>
<evidence type="ECO:0000256" key="2">
    <source>
        <dbReference type="ARBA" id="ARBA00007214"/>
    </source>
</evidence>
<feature type="domain" description="Calmodulin binding protein-like N-terminal" evidence="9">
    <location>
        <begin position="100"/>
        <end position="247"/>
    </location>
</feature>
<feature type="compositionally biased region" description="Polar residues" evidence="8">
    <location>
        <begin position="1"/>
        <end position="15"/>
    </location>
</feature>
<reference evidence="12 13" key="1">
    <citation type="journal article" date="2023" name="Plants (Basel)">
        <title>Bridging the Gap: Combining Genomics and Transcriptomics Approaches to Understand Stylosanthes scabra, an Orphan Legume from the Brazilian Caatinga.</title>
        <authorList>
            <person name="Ferreira-Neto J.R.C."/>
            <person name="da Silva M.D."/>
            <person name="Binneck E."/>
            <person name="de Melo N.F."/>
            <person name="da Silva R.H."/>
            <person name="de Melo A.L.T.M."/>
            <person name="Pandolfi V."/>
            <person name="Bustamante F.O."/>
            <person name="Brasileiro-Vidal A.C."/>
            <person name="Benko-Iseppon A.M."/>
        </authorList>
    </citation>
    <scope>NUCLEOTIDE SEQUENCE [LARGE SCALE GENOMIC DNA]</scope>
    <source>
        <tissue evidence="12">Leaves</tissue>
    </source>
</reference>
<protein>
    <submittedName>
        <fullName evidence="12">Uncharacterized protein</fullName>
    </submittedName>
</protein>
<evidence type="ECO:0000256" key="7">
    <source>
        <dbReference type="ARBA" id="ARBA00023242"/>
    </source>
</evidence>
<evidence type="ECO:0000259" key="11">
    <source>
        <dbReference type="Pfam" id="PF20452"/>
    </source>
</evidence>